<protein>
    <submittedName>
        <fullName evidence="1">Uncharacterized protein</fullName>
    </submittedName>
</protein>
<name>A0A0E9TS10_ANGAN</name>
<sequence length="63" mass="6953">MDSIYIPQFSSKCTKHFTMNASHSLIHTRTHTHSLTRQMAIMAALQGTSQLVGNSELMSSPSC</sequence>
<proteinExistence type="predicted"/>
<reference evidence="1" key="2">
    <citation type="journal article" date="2015" name="Fish Shellfish Immunol.">
        <title>Early steps in the European eel (Anguilla anguilla)-Vibrio vulnificus interaction in the gills: Role of the RtxA13 toxin.</title>
        <authorList>
            <person name="Callol A."/>
            <person name="Pajuelo D."/>
            <person name="Ebbesson L."/>
            <person name="Teles M."/>
            <person name="MacKenzie S."/>
            <person name="Amaro C."/>
        </authorList>
    </citation>
    <scope>NUCLEOTIDE SEQUENCE</scope>
</reference>
<dbReference type="AlphaFoldDB" id="A0A0E9TS10"/>
<dbReference type="EMBL" id="GBXM01052246">
    <property type="protein sequence ID" value="JAH56331.1"/>
    <property type="molecule type" value="Transcribed_RNA"/>
</dbReference>
<evidence type="ECO:0000313" key="1">
    <source>
        <dbReference type="EMBL" id="JAH56331.1"/>
    </source>
</evidence>
<reference evidence="1" key="1">
    <citation type="submission" date="2014-11" db="EMBL/GenBank/DDBJ databases">
        <authorList>
            <person name="Amaro Gonzalez C."/>
        </authorList>
    </citation>
    <scope>NUCLEOTIDE SEQUENCE</scope>
</reference>
<organism evidence="1">
    <name type="scientific">Anguilla anguilla</name>
    <name type="common">European freshwater eel</name>
    <name type="synonym">Muraena anguilla</name>
    <dbReference type="NCBI Taxonomy" id="7936"/>
    <lineage>
        <taxon>Eukaryota</taxon>
        <taxon>Metazoa</taxon>
        <taxon>Chordata</taxon>
        <taxon>Craniata</taxon>
        <taxon>Vertebrata</taxon>
        <taxon>Euteleostomi</taxon>
        <taxon>Actinopterygii</taxon>
        <taxon>Neopterygii</taxon>
        <taxon>Teleostei</taxon>
        <taxon>Anguilliformes</taxon>
        <taxon>Anguillidae</taxon>
        <taxon>Anguilla</taxon>
    </lineage>
</organism>
<accession>A0A0E9TS10</accession>